<dbReference type="HOGENOM" id="CLU_000445_14_2_9"/>
<dbReference type="Proteomes" id="UP000005384">
    <property type="component" value="Unassembled WGS sequence"/>
</dbReference>
<dbReference type="OrthoDB" id="9802383at2"/>
<dbReference type="AlphaFoldDB" id="G5IDL2"/>
<dbReference type="Gene3D" id="2.40.50.1020">
    <property type="entry name" value="LytTr DNA-binding domain"/>
    <property type="match status" value="1"/>
</dbReference>
<evidence type="ECO:0000313" key="6">
    <source>
        <dbReference type="Proteomes" id="UP000005384"/>
    </source>
</evidence>
<accession>G5IDL2</accession>
<dbReference type="SUPFAM" id="SSF52172">
    <property type="entry name" value="CheY-like"/>
    <property type="match status" value="1"/>
</dbReference>
<dbReference type="SMART" id="SM00448">
    <property type="entry name" value="REC"/>
    <property type="match status" value="1"/>
</dbReference>
<keyword evidence="3" id="KW-0597">Phosphoprotein</keyword>
<dbReference type="GO" id="GO:0003677">
    <property type="term" value="F:DNA binding"/>
    <property type="evidence" value="ECO:0007669"/>
    <property type="project" value="InterPro"/>
</dbReference>
<sequence>MLRIAICDDEAPELSQIMQIVEDYREGHPNQDVSVMAFQSSEELLESREKNQFHIYLLDILMGKQNGISVGQAIRDADEMAVIIYLTVSPDYAVESYAVRAYYYLLKPVTRENLFPILERAIGELEDKENIYVAVRTKNGIQSLRRSQIMYVEYHYHILSYYLTSGEVVESLTVRANFEQEAEPLLKDGQFVRISSSFLVNLDQVQRVGKKGFCMKNGVELTVTRTYTEARRRYLEYVLRDTKGPSSN</sequence>
<comment type="caution">
    <text evidence="5">The sequence shown here is derived from an EMBL/GenBank/DDBJ whole genome shotgun (WGS) entry which is preliminary data.</text>
</comment>
<organism evidence="5 6">
    <name type="scientific">Hungatella hathewayi WAL-18680</name>
    <dbReference type="NCBI Taxonomy" id="742737"/>
    <lineage>
        <taxon>Bacteria</taxon>
        <taxon>Bacillati</taxon>
        <taxon>Bacillota</taxon>
        <taxon>Clostridia</taxon>
        <taxon>Lachnospirales</taxon>
        <taxon>Lachnospiraceae</taxon>
        <taxon>Hungatella</taxon>
    </lineage>
</organism>
<dbReference type="InterPro" id="IPR007492">
    <property type="entry name" value="LytTR_DNA-bd_dom"/>
</dbReference>
<proteinExistence type="predicted"/>
<evidence type="ECO:0000259" key="4">
    <source>
        <dbReference type="PROSITE" id="PS50110"/>
    </source>
</evidence>
<dbReference type="PROSITE" id="PS50110">
    <property type="entry name" value="RESPONSE_REGULATORY"/>
    <property type="match status" value="1"/>
</dbReference>
<evidence type="ECO:0000313" key="5">
    <source>
        <dbReference type="EMBL" id="EHI60420.1"/>
    </source>
</evidence>
<comment type="function">
    <text evidence="2">May play the central regulatory role in sporulation. It may be an element of the effector pathway responsible for the activation of sporulation genes in response to nutritional stress. Spo0A may act in concert with spo0H (a sigma factor) to control the expression of some genes that are critical to the sporulation process.</text>
</comment>
<feature type="domain" description="Response regulatory" evidence="4">
    <location>
        <begin position="3"/>
        <end position="122"/>
    </location>
</feature>
<dbReference type="Pfam" id="PF04397">
    <property type="entry name" value="LytTR"/>
    <property type="match status" value="1"/>
</dbReference>
<protein>
    <recommendedName>
        <fullName evidence="1">Stage 0 sporulation protein A homolog</fullName>
    </recommendedName>
</protein>
<dbReference type="InterPro" id="IPR001789">
    <property type="entry name" value="Sig_transdc_resp-reg_receiver"/>
</dbReference>
<evidence type="ECO:0000256" key="1">
    <source>
        <dbReference type="ARBA" id="ARBA00018672"/>
    </source>
</evidence>
<dbReference type="PANTHER" id="PTHR37299:SF1">
    <property type="entry name" value="STAGE 0 SPORULATION PROTEIN A HOMOLOG"/>
    <property type="match status" value="1"/>
</dbReference>
<dbReference type="Pfam" id="PF00072">
    <property type="entry name" value="Response_reg"/>
    <property type="match status" value="1"/>
</dbReference>
<feature type="modified residue" description="4-aspartylphosphate" evidence="3">
    <location>
        <position position="59"/>
    </location>
</feature>
<dbReference type="Gene3D" id="3.40.50.2300">
    <property type="match status" value="1"/>
</dbReference>
<dbReference type="RefSeq" id="WP_006779575.1">
    <property type="nucleotide sequence ID" value="NZ_CP040506.1"/>
</dbReference>
<dbReference type="InterPro" id="IPR011006">
    <property type="entry name" value="CheY-like_superfamily"/>
</dbReference>
<dbReference type="SMART" id="SM00850">
    <property type="entry name" value="LytTR"/>
    <property type="match status" value="1"/>
</dbReference>
<name>G5IDL2_9FIRM</name>
<evidence type="ECO:0000256" key="3">
    <source>
        <dbReference type="PROSITE-ProRule" id="PRU00169"/>
    </source>
</evidence>
<dbReference type="PANTHER" id="PTHR37299">
    <property type="entry name" value="TRANSCRIPTIONAL REGULATOR-RELATED"/>
    <property type="match status" value="1"/>
</dbReference>
<evidence type="ECO:0000256" key="2">
    <source>
        <dbReference type="ARBA" id="ARBA00024867"/>
    </source>
</evidence>
<dbReference type="EMBL" id="ADLN01000021">
    <property type="protein sequence ID" value="EHI60420.1"/>
    <property type="molecule type" value="Genomic_DNA"/>
</dbReference>
<dbReference type="InterPro" id="IPR046947">
    <property type="entry name" value="LytR-like"/>
</dbReference>
<gene>
    <name evidence="5" type="ORF">HMPREF9473_01589</name>
</gene>
<dbReference type="GO" id="GO:0000156">
    <property type="term" value="F:phosphorelay response regulator activity"/>
    <property type="evidence" value="ECO:0007669"/>
    <property type="project" value="InterPro"/>
</dbReference>
<reference evidence="5 6" key="1">
    <citation type="submission" date="2011-08" db="EMBL/GenBank/DDBJ databases">
        <title>The Genome Sequence of Clostridium hathewayi WAL-18680.</title>
        <authorList>
            <consortium name="The Broad Institute Genome Sequencing Platform"/>
            <person name="Earl A."/>
            <person name="Ward D."/>
            <person name="Feldgarden M."/>
            <person name="Gevers D."/>
            <person name="Finegold S.M."/>
            <person name="Summanen P.H."/>
            <person name="Molitoris D.R."/>
            <person name="Song M."/>
            <person name="Daigneault M."/>
            <person name="Allen-Vercoe E."/>
            <person name="Young S.K."/>
            <person name="Zeng Q."/>
            <person name="Gargeya S."/>
            <person name="Fitzgerald M."/>
            <person name="Haas B."/>
            <person name="Abouelleil A."/>
            <person name="Alvarado L."/>
            <person name="Arachchi H.M."/>
            <person name="Berlin A."/>
            <person name="Brown A."/>
            <person name="Chapman S.B."/>
            <person name="Chen Z."/>
            <person name="Dunbar C."/>
            <person name="Freedman E."/>
            <person name="Gearin G."/>
            <person name="Gellesch M."/>
            <person name="Goldberg J."/>
            <person name="Griggs A."/>
            <person name="Gujja S."/>
            <person name="Heiman D."/>
            <person name="Howarth C."/>
            <person name="Larson L."/>
            <person name="Lui A."/>
            <person name="MacDonald P.J.P."/>
            <person name="Montmayeur A."/>
            <person name="Murphy C."/>
            <person name="Neiman D."/>
            <person name="Pearson M."/>
            <person name="Priest M."/>
            <person name="Roberts A."/>
            <person name="Saif S."/>
            <person name="Shea T."/>
            <person name="Shenoy N."/>
            <person name="Sisk P."/>
            <person name="Stolte C."/>
            <person name="Sykes S."/>
            <person name="Wortman J."/>
            <person name="Nusbaum C."/>
            <person name="Birren B."/>
        </authorList>
    </citation>
    <scope>NUCLEOTIDE SEQUENCE [LARGE SCALE GENOMIC DNA]</scope>
    <source>
        <strain evidence="5 6">WAL-18680</strain>
    </source>
</reference>
<dbReference type="PATRIC" id="fig|742737.3.peg.1611"/>
<keyword evidence="6" id="KW-1185">Reference proteome</keyword>